<dbReference type="Pfam" id="PF02738">
    <property type="entry name" value="MoCoBD_1"/>
    <property type="match status" value="1"/>
</dbReference>
<dbReference type="eggNOG" id="COG1529">
    <property type="taxonomic scope" value="Bacteria"/>
</dbReference>
<dbReference type="Proteomes" id="UP000183376">
    <property type="component" value="Chromosome I"/>
</dbReference>
<evidence type="ECO:0000259" key="3">
    <source>
        <dbReference type="SMART" id="SM01008"/>
    </source>
</evidence>
<dbReference type="Gene3D" id="3.30.365.10">
    <property type="entry name" value="Aldehyde oxidase/xanthine dehydrogenase, molybdopterin binding domain"/>
    <property type="match status" value="4"/>
</dbReference>
<reference evidence="4 5" key="1">
    <citation type="submission" date="2016-10" db="EMBL/GenBank/DDBJ databases">
        <authorList>
            <person name="de Groot N.N."/>
        </authorList>
    </citation>
    <scope>NUCLEOTIDE SEQUENCE [LARGE SCALE GENOMIC DNA]</scope>
    <source>
        <strain evidence="4 5">DSM 44149</strain>
    </source>
</reference>
<dbReference type="InterPro" id="IPR046867">
    <property type="entry name" value="AldOxase/xan_DH_MoCoBD2"/>
</dbReference>
<name>A0A1G9UJU9_ALLAB</name>
<gene>
    <name evidence="4" type="ORF">SAMN04489726_2456</name>
</gene>
<dbReference type="Pfam" id="PF20256">
    <property type="entry name" value="MoCoBD_2"/>
    <property type="match status" value="1"/>
</dbReference>
<dbReference type="InterPro" id="IPR037165">
    <property type="entry name" value="AldOxase/xan_DH_Mopterin-bd_sf"/>
</dbReference>
<dbReference type="SUPFAM" id="SSF54665">
    <property type="entry name" value="CO dehydrogenase molybdoprotein N-domain-like"/>
    <property type="match status" value="1"/>
</dbReference>
<organism evidence="4 5">
    <name type="scientific">Allokutzneria albata</name>
    <name type="common">Kibdelosporangium albatum</name>
    <dbReference type="NCBI Taxonomy" id="211114"/>
    <lineage>
        <taxon>Bacteria</taxon>
        <taxon>Bacillati</taxon>
        <taxon>Actinomycetota</taxon>
        <taxon>Actinomycetes</taxon>
        <taxon>Pseudonocardiales</taxon>
        <taxon>Pseudonocardiaceae</taxon>
        <taxon>Allokutzneria</taxon>
    </lineage>
</organism>
<protein>
    <submittedName>
        <fullName evidence="4">Xanthine dehydrogenase YagR molybdenum-binding subunit</fullName>
    </submittedName>
</protein>
<dbReference type="Gene3D" id="3.90.1170.50">
    <property type="entry name" value="Aldehyde oxidase/xanthine dehydrogenase, a/b hammerhead"/>
    <property type="match status" value="1"/>
</dbReference>
<dbReference type="OrthoDB" id="135295at2"/>
<dbReference type="SMART" id="SM01008">
    <property type="entry name" value="Ald_Xan_dh_C"/>
    <property type="match status" value="1"/>
</dbReference>
<dbReference type="InterPro" id="IPR016208">
    <property type="entry name" value="Ald_Oxase/xanthine_DH-like"/>
</dbReference>
<dbReference type="PANTHER" id="PTHR11908">
    <property type="entry name" value="XANTHINE DEHYDROGENASE"/>
    <property type="match status" value="1"/>
</dbReference>
<dbReference type="GO" id="GO:0016491">
    <property type="term" value="F:oxidoreductase activity"/>
    <property type="evidence" value="ECO:0007669"/>
    <property type="project" value="UniProtKB-KW"/>
</dbReference>
<accession>A0A1G9UJU9</accession>
<dbReference type="Pfam" id="PF01315">
    <property type="entry name" value="Ald_Xan_dh_C"/>
    <property type="match status" value="1"/>
</dbReference>
<keyword evidence="1" id="KW-0500">Molybdenum</keyword>
<dbReference type="EMBL" id="LT629701">
    <property type="protein sequence ID" value="SDM60178.1"/>
    <property type="molecule type" value="Genomic_DNA"/>
</dbReference>
<feature type="domain" description="Aldehyde oxidase/xanthine dehydrogenase a/b hammerhead" evidence="3">
    <location>
        <begin position="18"/>
        <end position="130"/>
    </location>
</feature>
<keyword evidence="5" id="KW-1185">Reference proteome</keyword>
<dbReference type="AlphaFoldDB" id="A0A1G9UJU9"/>
<evidence type="ECO:0000256" key="2">
    <source>
        <dbReference type="ARBA" id="ARBA00023002"/>
    </source>
</evidence>
<proteinExistence type="predicted"/>
<evidence type="ECO:0000313" key="4">
    <source>
        <dbReference type="EMBL" id="SDM60178.1"/>
    </source>
</evidence>
<dbReference type="PANTHER" id="PTHR11908:SF132">
    <property type="entry name" value="ALDEHYDE OXIDASE 1-RELATED"/>
    <property type="match status" value="1"/>
</dbReference>
<dbReference type="GO" id="GO:0005506">
    <property type="term" value="F:iron ion binding"/>
    <property type="evidence" value="ECO:0007669"/>
    <property type="project" value="InterPro"/>
</dbReference>
<dbReference type="RefSeq" id="WP_030430662.1">
    <property type="nucleotide sequence ID" value="NZ_JOEF01000014.1"/>
</dbReference>
<dbReference type="InterPro" id="IPR000674">
    <property type="entry name" value="Ald_Oxase/Xan_DH_a/b"/>
</dbReference>
<evidence type="ECO:0000313" key="5">
    <source>
        <dbReference type="Proteomes" id="UP000183376"/>
    </source>
</evidence>
<sequence length="713" mass="75415">MTAIGQAFDRVDGVIKTTGAATFSGDQLYPDLAHAALTHASIARGRITEIDTTDATRVPGVLAVITHRNAPKMKLPSTGLMPPVAGTTVSCLNTDEVHWDGQPVAVVVAETQEAAREAAARVRVSYSPLPAAVDFSAAEAKPQKNSMLQAGSASKGDALAALESAPVSVDREFTTPPHNHNAIEPHTTTAVWDGDRLTVHEPTQSINGVRRTLSAAFGVSVDQIRVVCEHVGGGFGGKGLVWPGTILAVLAARVTGRPVRLVLSREGVYRTVGGRTPSVQRVAIGADRDGRMTSLIHTSVTRVGRSGGNPEGVTIQSSHLYDAQNILLRQNVAELDLLANTFMRAPGEAIGTFALESAVDELAHELGMDPIELRMRNEPTRDPIGDKPFTRRNLRAAYELGAKEFGWEQRAPQPRSMRDGQWLVGWGVATAFHPPVHLVANASLRFSADGTALLRCGFHEMGMGAATAQAQITADALGIPFEAVRVEHGDSRLPAGPMAGGSNQTGSVAAAVHTLAPKLRRALGGEISVEALARKGKPYVEVSIGADSPLGRATGQARLMSRFLRDRRKGVRAVTGAQFCEVRVDADTGEIRVSRWVGAFDCGTVINPKTAASQLRGGIVLGIGTALSEETLVDPRTGRIMNPSLAEYHVPVHADIPRIDVHWLDEPDPTMPAGLLGVGEVGVTGAAAAVANAVFHATGKRVRDLPITLDKVV</sequence>
<dbReference type="InterPro" id="IPR036856">
    <property type="entry name" value="Ald_Oxase/Xan_DH_a/b_sf"/>
</dbReference>
<dbReference type="InterPro" id="IPR008274">
    <property type="entry name" value="AldOxase/xan_DH_MoCoBD1"/>
</dbReference>
<dbReference type="STRING" id="211114.SAMN04489726_2456"/>
<evidence type="ECO:0000256" key="1">
    <source>
        <dbReference type="ARBA" id="ARBA00022505"/>
    </source>
</evidence>
<dbReference type="SUPFAM" id="SSF56003">
    <property type="entry name" value="Molybdenum cofactor-binding domain"/>
    <property type="match status" value="1"/>
</dbReference>
<keyword evidence="2" id="KW-0560">Oxidoreductase</keyword>